<evidence type="ECO:0000313" key="2">
    <source>
        <dbReference type="EnsemblProtists" id="EKX40508"/>
    </source>
</evidence>
<dbReference type="EMBL" id="JH993030">
    <property type="protein sequence ID" value="EKX40508.1"/>
    <property type="molecule type" value="Genomic_DNA"/>
</dbReference>
<dbReference type="HOGENOM" id="CLU_941503_0_0_1"/>
<evidence type="ECO:0000313" key="1">
    <source>
        <dbReference type="EMBL" id="EKX40508.1"/>
    </source>
</evidence>
<dbReference type="PaxDb" id="55529-EKX40508"/>
<dbReference type="Proteomes" id="UP000011087">
    <property type="component" value="Unassembled WGS sequence"/>
</dbReference>
<reference evidence="2" key="3">
    <citation type="submission" date="2015-06" db="UniProtKB">
        <authorList>
            <consortium name="EnsemblProtists"/>
        </authorList>
    </citation>
    <scope>IDENTIFICATION</scope>
</reference>
<accession>L1IW66</accession>
<gene>
    <name evidence="1" type="ORF">GUITHDRAFT_142624</name>
</gene>
<dbReference type="AlphaFoldDB" id="L1IW66"/>
<reference evidence="3" key="2">
    <citation type="submission" date="2012-11" db="EMBL/GenBank/DDBJ databases">
        <authorList>
            <person name="Kuo A."/>
            <person name="Curtis B.A."/>
            <person name="Tanifuji G."/>
            <person name="Burki F."/>
            <person name="Gruber A."/>
            <person name="Irimia M."/>
            <person name="Maruyama S."/>
            <person name="Arias M.C."/>
            <person name="Ball S.G."/>
            <person name="Gile G.H."/>
            <person name="Hirakawa Y."/>
            <person name="Hopkins J.F."/>
            <person name="Rensing S.A."/>
            <person name="Schmutz J."/>
            <person name="Symeonidi A."/>
            <person name="Elias M."/>
            <person name="Eveleigh R.J."/>
            <person name="Herman E.K."/>
            <person name="Klute M.J."/>
            <person name="Nakayama T."/>
            <person name="Obornik M."/>
            <person name="Reyes-Prieto A."/>
            <person name="Armbrust E.V."/>
            <person name="Aves S.J."/>
            <person name="Beiko R.G."/>
            <person name="Coutinho P."/>
            <person name="Dacks J.B."/>
            <person name="Durnford D.G."/>
            <person name="Fast N.M."/>
            <person name="Green B.R."/>
            <person name="Grisdale C."/>
            <person name="Hempe F."/>
            <person name="Henrissat B."/>
            <person name="Hoppner M.P."/>
            <person name="Ishida K.-I."/>
            <person name="Kim E."/>
            <person name="Koreny L."/>
            <person name="Kroth P.G."/>
            <person name="Liu Y."/>
            <person name="Malik S.-B."/>
            <person name="Maier U.G."/>
            <person name="McRose D."/>
            <person name="Mock T."/>
            <person name="Neilson J.A."/>
            <person name="Onodera N.T."/>
            <person name="Poole A.M."/>
            <person name="Pritham E.J."/>
            <person name="Richards T.A."/>
            <person name="Rocap G."/>
            <person name="Roy S.W."/>
            <person name="Sarai C."/>
            <person name="Schaack S."/>
            <person name="Shirato S."/>
            <person name="Slamovits C.H."/>
            <person name="Spencer D.F."/>
            <person name="Suzuki S."/>
            <person name="Worden A.Z."/>
            <person name="Zauner S."/>
            <person name="Barry K."/>
            <person name="Bell C."/>
            <person name="Bharti A.K."/>
            <person name="Crow J.A."/>
            <person name="Grimwood J."/>
            <person name="Kramer R."/>
            <person name="Lindquist E."/>
            <person name="Lucas S."/>
            <person name="Salamov A."/>
            <person name="McFadden G.I."/>
            <person name="Lane C.E."/>
            <person name="Keeling P.J."/>
            <person name="Gray M.W."/>
            <person name="Grigoriev I.V."/>
            <person name="Archibald J.M."/>
        </authorList>
    </citation>
    <scope>NUCLEOTIDE SEQUENCE</scope>
    <source>
        <strain evidence="3">CCMP2712</strain>
    </source>
</reference>
<dbReference type="KEGG" id="gtt:GUITHDRAFT_142624"/>
<name>L1IW66_GUITC</name>
<sequence length="296" mass="33379">MADAEVDILFNQVDLGTQRASKMRSLEEKQKFVQQPGKVLVRQQQAKRLGNMYTRPLSSLSMSSAIQDENSPPPGQPRRLWTSNFCNVTEHGLTKHAKVCTQTEGPQAQETTDCIIKLKQADASHLPLSLCQIRSLPHDQLVLRMLQEQKLRLAAERKVSVLSKSGKDIKAYQGQRQSFFRNFQTSKKTPEQEKQGQLNGGRLEKQRFFPAVYLASTLTLDTSSFDSTQKSRRFLAPDLKLLERAKAAPQARMTGQGAGEPEHLDELDKDEDFASFLADFEKDIVNLTCQFKQVPA</sequence>
<evidence type="ECO:0000313" key="3">
    <source>
        <dbReference type="Proteomes" id="UP000011087"/>
    </source>
</evidence>
<reference evidence="1 3" key="1">
    <citation type="journal article" date="2012" name="Nature">
        <title>Algal genomes reveal evolutionary mosaicism and the fate of nucleomorphs.</title>
        <authorList>
            <consortium name="DOE Joint Genome Institute"/>
            <person name="Curtis B.A."/>
            <person name="Tanifuji G."/>
            <person name="Burki F."/>
            <person name="Gruber A."/>
            <person name="Irimia M."/>
            <person name="Maruyama S."/>
            <person name="Arias M.C."/>
            <person name="Ball S.G."/>
            <person name="Gile G.H."/>
            <person name="Hirakawa Y."/>
            <person name="Hopkins J.F."/>
            <person name="Kuo A."/>
            <person name="Rensing S.A."/>
            <person name="Schmutz J."/>
            <person name="Symeonidi A."/>
            <person name="Elias M."/>
            <person name="Eveleigh R.J."/>
            <person name="Herman E.K."/>
            <person name="Klute M.J."/>
            <person name="Nakayama T."/>
            <person name="Obornik M."/>
            <person name="Reyes-Prieto A."/>
            <person name="Armbrust E.V."/>
            <person name="Aves S.J."/>
            <person name="Beiko R.G."/>
            <person name="Coutinho P."/>
            <person name="Dacks J.B."/>
            <person name="Durnford D.G."/>
            <person name="Fast N.M."/>
            <person name="Green B.R."/>
            <person name="Grisdale C.J."/>
            <person name="Hempel F."/>
            <person name="Henrissat B."/>
            <person name="Hoppner M.P."/>
            <person name="Ishida K."/>
            <person name="Kim E."/>
            <person name="Koreny L."/>
            <person name="Kroth P.G."/>
            <person name="Liu Y."/>
            <person name="Malik S.B."/>
            <person name="Maier U.G."/>
            <person name="McRose D."/>
            <person name="Mock T."/>
            <person name="Neilson J.A."/>
            <person name="Onodera N.T."/>
            <person name="Poole A.M."/>
            <person name="Pritham E.J."/>
            <person name="Richards T.A."/>
            <person name="Rocap G."/>
            <person name="Roy S.W."/>
            <person name="Sarai C."/>
            <person name="Schaack S."/>
            <person name="Shirato S."/>
            <person name="Slamovits C.H."/>
            <person name="Spencer D.F."/>
            <person name="Suzuki S."/>
            <person name="Worden A.Z."/>
            <person name="Zauner S."/>
            <person name="Barry K."/>
            <person name="Bell C."/>
            <person name="Bharti A.K."/>
            <person name="Crow J.A."/>
            <person name="Grimwood J."/>
            <person name="Kramer R."/>
            <person name="Lindquist E."/>
            <person name="Lucas S."/>
            <person name="Salamov A."/>
            <person name="McFadden G.I."/>
            <person name="Lane C.E."/>
            <person name="Keeling P.J."/>
            <person name="Gray M.W."/>
            <person name="Grigoriev I.V."/>
            <person name="Archibald J.M."/>
        </authorList>
    </citation>
    <scope>NUCLEOTIDE SEQUENCE</scope>
    <source>
        <strain evidence="1 3">CCMP2712</strain>
    </source>
</reference>
<dbReference type="GeneID" id="17297261"/>
<proteinExistence type="predicted"/>
<organism evidence="1">
    <name type="scientific">Guillardia theta (strain CCMP2712)</name>
    <name type="common">Cryptophyte</name>
    <dbReference type="NCBI Taxonomy" id="905079"/>
    <lineage>
        <taxon>Eukaryota</taxon>
        <taxon>Cryptophyceae</taxon>
        <taxon>Pyrenomonadales</taxon>
        <taxon>Geminigeraceae</taxon>
        <taxon>Guillardia</taxon>
    </lineage>
</organism>
<dbReference type="RefSeq" id="XP_005827488.1">
    <property type="nucleotide sequence ID" value="XM_005827431.1"/>
</dbReference>
<protein>
    <submittedName>
        <fullName evidence="1 2">Uncharacterized protein</fullName>
    </submittedName>
</protein>
<dbReference type="EnsemblProtists" id="EKX40508">
    <property type="protein sequence ID" value="EKX40508"/>
    <property type="gene ID" value="GUITHDRAFT_142624"/>
</dbReference>
<keyword evidence="3" id="KW-1185">Reference proteome</keyword>